<feature type="transmembrane region" description="Helical" evidence="8">
    <location>
        <begin position="69"/>
        <end position="88"/>
    </location>
</feature>
<evidence type="ECO:0000256" key="6">
    <source>
        <dbReference type="ARBA" id="ARBA00022989"/>
    </source>
</evidence>
<dbReference type="AlphaFoldDB" id="A0A1Y1SH58"/>
<organism evidence="9 10">
    <name type="scientific">Oceanococcus atlanticus</name>
    <dbReference type="NCBI Taxonomy" id="1317117"/>
    <lineage>
        <taxon>Bacteria</taxon>
        <taxon>Pseudomonadati</taxon>
        <taxon>Pseudomonadota</taxon>
        <taxon>Gammaproteobacteria</taxon>
        <taxon>Chromatiales</taxon>
        <taxon>Oceanococcaceae</taxon>
        <taxon>Oceanococcus</taxon>
    </lineage>
</organism>
<dbReference type="Proteomes" id="UP000192342">
    <property type="component" value="Unassembled WGS sequence"/>
</dbReference>
<keyword evidence="7 8" id="KW-0472">Membrane</keyword>
<keyword evidence="3" id="KW-0813">Transport</keyword>
<comment type="similarity">
    <text evidence="2 8">Belongs to the 4-toluene sulfonate uptake permease (TSUP) (TC 2.A.102) family.</text>
</comment>
<dbReference type="InterPro" id="IPR052017">
    <property type="entry name" value="TSUP"/>
</dbReference>
<comment type="caution">
    <text evidence="9">The sequence shown here is derived from an EMBL/GenBank/DDBJ whole genome shotgun (WGS) entry which is preliminary data.</text>
</comment>
<keyword evidence="5 8" id="KW-0812">Transmembrane</keyword>
<accession>A0A1Y1SH58</accession>
<evidence type="ECO:0000256" key="7">
    <source>
        <dbReference type="ARBA" id="ARBA00023136"/>
    </source>
</evidence>
<protein>
    <recommendedName>
        <fullName evidence="8">Probable membrane transporter protein</fullName>
    </recommendedName>
</protein>
<evidence type="ECO:0000313" key="9">
    <source>
        <dbReference type="EMBL" id="ORE89012.1"/>
    </source>
</evidence>
<feature type="transmembrane region" description="Helical" evidence="8">
    <location>
        <begin position="187"/>
        <end position="207"/>
    </location>
</feature>
<dbReference type="PANTHER" id="PTHR30269">
    <property type="entry name" value="TRANSMEMBRANE PROTEIN YFCA"/>
    <property type="match status" value="1"/>
</dbReference>
<dbReference type="EMBL" id="AQQV01000001">
    <property type="protein sequence ID" value="ORE89012.1"/>
    <property type="molecule type" value="Genomic_DNA"/>
</dbReference>
<dbReference type="OrthoDB" id="6197550at2"/>
<proteinExistence type="inferred from homology"/>
<sequence length="246" mass="25924">MVWILSIAAFVGATLSAIAGLGGGTLLIGVMFAVGLAPVVAVPLHAAVQAVSNASRALAYRHDIDWPSAAWFTLTCLPLPFLTAPLIARADADVIRLILALAIALSLMPGVSSALHTQWPTRRKMLVAGALNGAVGMVIGATGLIIGPFFLDRNWSKETTVGTLALCQTVGHMLKIAAFGMLGFGLLAQWTLAVPLMVAVAVGTLFGRRLMRLVSRKQFALLFKLVLIVLALRLAFSGGLGLWARY</sequence>
<dbReference type="Pfam" id="PF01925">
    <property type="entry name" value="TauE"/>
    <property type="match status" value="1"/>
</dbReference>
<keyword evidence="4 8" id="KW-1003">Cell membrane</keyword>
<evidence type="ECO:0000256" key="4">
    <source>
        <dbReference type="ARBA" id="ARBA00022475"/>
    </source>
</evidence>
<feature type="transmembrane region" description="Helical" evidence="8">
    <location>
        <begin position="26"/>
        <end position="48"/>
    </location>
</feature>
<dbReference type="RefSeq" id="WP_083559761.1">
    <property type="nucleotide sequence ID" value="NZ_AQQV01000001.1"/>
</dbReference>
<name>A0A1Y1SH58_9GAMM</name>
<evidence type="ECO:0000256" key="5">
    <source>
        <dbReference type="ARBA" id="ARBA00022692"/>
    </source>
</evidence>
<evidence type="ECO:0000256" key="1">
    <source>
        <dbReference type="ARBA" id="ARBA00004651"/>
    </source>
</evidence>
<dbReference type="GO" id="GO:0005886">
    <property type="term" value="C:plasma membrane"/>
    <property type="evidence" value="ECO:0007669"/>
    <property type="project" value="UniProtKB-SubCell"/>
</dbReference>
<comment type="subcellular location">
    <subcellularLocation>
        <location evidence="1 8">Cell membrane</location>
        <topology evidence="1 8">Multi-pass membrane protein</topology>
    </subcellularLocation>
</comment>
<evidence type="ECO:0000256" key="3">
    <source>
        <dbReference type="ARBA" id="ARBA00022448"/>
    </source>
</evidence>
<evidence type="ECO:0000256" key="2">
    <source>
        <dbReference type="ARBA" id="ARBA00009142"/>
    </source>
</evidence>
<feature type="transmembrane region" description="Helical" evidence="8">
    <location>
        <begin position="127"/>
        <end position="151"/>
    </location>
</feature>
<keyword evidence="6 8" id="KW-1133">Transmembrane helix</keyword>
<keyword evidence="10" id="KW-1185">Reference proteome</keyword>
<dbReference type="STRING" id="1317117.ATO7_04015"/>
<gene>
    <name evidence="9" type="ORF">ATO7_04015</name>
</gene>
<dbReference type="InterPro" id="IPR002781">
    <property type="entry name" value="TM_pro_TauE-like"/>
</dbReference>
<evidence type="ECO:0000313" key="10">
    <source>
        <dbReference type="Proteomes" id="UP000192342"/>
    </source>
</evidence>
<feature type="transmembrane region" description="Helical" evidence="8">
    <location>
        <begin position="219"/>
        <end position="244"/>
    </location>
</feature>
<dbReference type="PANTHER" id="PTHR30269:SF37">
    <property type="entry name" value="MEMBRANE TRANSPORTER PROTEIN"/>
    <property type="match status" value="1"/>
</dbReference>
<reference evidence="9 10" key="1">
    <citation type="submission" date="2013-04" db="EMBL/GenBank/DDBJ databases">
        <title>Oceanococcus atlanticus 22II-S10r2 Genome Sequencing.</title>
        <authorList>
            <person name="Lai Q."/>
            <person name="Li G."/>
            <person name="Shao Z."/>
        </authorList>
    </citation>
    <scope>NUCLEOTIDE SEQUENCE [LARGE SCALE GENOMIC DNA]</scope>
    <source>
        <strain evidence="9 10">22II-S10r2</strain>
    </source>
</reference>
<evidence type="ECO:0000256" key="8">
    <source>
        <dbReference type="RuleBase" id="RU363041"/>
    </source>
</evidence>
<feature type="transmembrane region" description="Helical" evidence="8">
    <location>
        <begin position="94"/>
        <end position="115"/>
    </location>
</feature>